<name>A0A4Y2JRA1_ARAVE</name>
<dbReference type="AlphaFoldDB" id="A0A4Y2JRA1"/>
<proteinExistence type="predicted"/>
<evidence type="ECO:0000313" key="1">
    <source>
        <dbReference type="EMBL" id="GBM91872.1"/>
    </source>
</evidence>
<reference evidence="1 2" key="1">
    <citation type="journal article" date="2019" name="Sci. Rep.">
        <title>Orb-weaving spider Araneus ventricosus genome elucidates the spidroin gene catalogue.</title>
        <authorList>
            <person name="Kono N."/>
            <person name="Nakamura H."/>
            <person name="Ohtoshi R."/>
            <person name="Moran D.A.P."/>
            <person name="Shinohara A."/>
            <person name="Yoshida Y."/>
            <person name="Fujiwara M."/>
            <person name="Mori M."/>
            <person name="Tomita M."/>
            <person name="Arakawa K."/>
        </authorList>
    </citation>
    <scope>NUCLEOTIDE SEQUENCE [LARGE SCALE GENOMIC DNA]</scope>
</reference>
<dbReference type="Proteomes" id="UP000499080">
    <property type="component" value="Unassembled WGS sequence"/>
</dbReference>
<protein>
    <submittedName>
        <fullName evidence="1">Uncharacterized protein</fullName>
    </submittedName>
</protein>
<sequence length="250" mass="29529">MTIHHPSEKEVFFRPGMSMPHGEADDTVIQVYLYQWRLSAKAFPLKPFRKPLRQGLRRKDFYELLHRQGLNDKSAKAFPLKPFRKPFPQNLRRKAFYEPPVPSCVAPSSIVVSVLVFQLYERWFDPRLGWMDLKFWRNLQRNRRRKDRKQVPPAPITGLDISSIVAFPVPPSIFEINRKSTIPLYILHRENFDRVPKSQPLINFVNYYVICYERGMWLSSDGSLMVGKRVLQGYIWECPGNGDIDPRPWR</sequence>
<organism evidence="1 2">
    <name type="scientific">Araneus ventricosus</name>
    <name type="common">Orbweaver spider</name>
    <name type="synonym">Epeira ventricosa</name>
    <dbReference type="NCBI Taxonomy" id="182803"/>
    <lineage>
        <taxon>Eukaryota</taxon>
        <taxon>Metazoa</taxon>
        <taxon>Ecdysozoa</taxon>
        <taxon>Arthropoda</taxon>
        <taxon>Chelicerata</taxon>
        <taxon>Arachnida</taxon>
        <taxon>Araneae</taxon>
        <taxon>Araneomorphae</taxon>
        <taxon>Entelegynae</taxon>
        <taxon>Araneoidea</taxon>
        <taxon>Araneidae</taxon>
        <taxon>Araneus</taxon>
    </lineage>
</organism>
<dbReference type="EMBL" id="BGPR01003740">
    <property type="protein sequence ID" value="GBM91872.1"/>
    <property type="molecule type" value="Genomic_DNA"/>
</dbReference>
<evidence type="ECO:0000313" key="2">
    <source>
        <dbReference type="Proteomes" id="UP000499080"/>
    </source>
</evidence>
<keyword evidence="2" id="KW-1185">Reference proteome</keyword>
<accession>A0A4Y2JRA1</accession>
<comment type="caution">
    <text evidence="1">The sequence shown here is derived from an EMBL/GenBank/DDBJ whole genome shotgun (WGS) entry which is preliminary data.</text>
</comment>
<gene>
    <name evidence="1" type="ORF">AVEN_270164_1</name>
</gene>